<dbReference type="AlphaFoldDB" id="A0A0N8JZ80"/>
<feature type="region of interest" description="Disordered" evidence="1">
    <location>
        <begin position="255"/>
        <end position="341"/>
    </location>
</feature>
<dbReference type="InterPro" id="IPR010472">
    <property type="entry name" value="FH3_dom"/>
</dbReference>
<dbReference type="GO" id="GO:0001725">
    <property type="term" value="C:stress fiber"/>
    <property type="evidence" value="ECO:0007669"/>
    <property type="project" value="TreeGrafter"/>
</dbReference>
<dbReference type="SMART" id="SM01139">
    <property type="entry name" value="Drf_FH3"/>
    <property type="match status" value="1"/>
</dbReference>
<protein>
    <submittedName>
        <fullName evidence="5">Disheveled-associated activator of morphogenesis 1-like</fullName>
    </submittedName>
</protein>
<feature type="region of interest" description="Disordered" evidence="1">
    <location>
        <begin position="759"/>
        <end position="790"/>
    </location>
</feature>
<dbReference type="InterPro" id="IPR015425">
    <property type="entry name" value="FH2_Formin"/>
</dbReference>
<dbReference type="GO" id="GO:0003779">
    <property type="term" value="F:actin binding"/>
    <property type="evidence" value="ECO:0007669"/>
    <property type="project" value="InterPro"/>
</dbReference>
<dbReference type="Gene3D" id="1.20.58.2220">
    <property type="entry name" value="Formin, FH2 domain"/>
    <property type="match status" value="1"/>
</dbReference>
<dbReference type="Gene3D" id="1.10.238.150">
    <property type="entry name" value="Formin, FH3 diaphanous domain"/>
    <property type="match status" value="1"/>
</dbReference>
<reference evidence="5 6" key="1">
    <citation type="submission" date="2015-08" db="EMBL/GenBank/DDBJ databases">
        <title>The genome of the Asian arowana (Scleropages formosus).</title>
        <authorList>
            <person name="Tan M.H."/>
            <person name="Gan H.M."/>
            <person name="Croft L.J."/>
            <person name="Austin C.M."/>
        </authorList>
    </citation>
    <scope>NUCLEOTIDE SEQUENCE [LARGE SCALE GENOMIC DNA]</scope>
    <source>
        <strain evidence="5">Aro1</strain>
    </source>
</reference>
<feature type="domain" description="FH2" evidence="4">
    <location>
        <begin position="333"/>
        <end position="720"/>
    </location>
</feature>
<feature type="compositionally biased region" description="Basic and acidic residues" evidence="1">
    <location>
        <begin position="699"/>
        <end position="737"/>
    </location>
</feature>
<evidence type="ECO:0000259" key="3">
    <source>
        <dbReference type="PROSITE" id="PS51232"/>
    </source>
</evidence>
<comment type="caution">
    <text evidence="5">The sequence shown here is derived from an EMBL/GenBank/DDBJ whole genome shotgun (WGS) entry which is preliminary data.</text>
</comment>
<dbReference type="InterPro" id="IPR014768">
    <property type="entry name" value="GBD/FH3_dom"/>
</dbReference>
<accession>A0A0N8JZ80</accession>
<dbReference type="InterPro" id="IPR014767">
    <property type="entry name" value="DAD_dom"/>
</dbReference>
<dbReference type="EMBL" id="JARO02004401">
    <property type="protein sequence ID" value="KPP68593.1"/>
    <property type="molecule type" value="Genomic_DNA"/>
</dbReference>
<dbReference type="Pfam" id="PF06367">
    <property type="entry name" value="Drf_FH3"/>
    <property type="match status" value="1"/>
</dbReference>
<feature type="compositionally biased region" description="Pro residues" evidence="1">
    <location>
        <begin position="261"/>
        <end position="324"/>
    </location>
</feature>
<dbReference type="Pfam" id="PF02181">
    <property type="entry name" value="FH2"/>
    <property type="match status" value="1"/>
</dbReference>
<feature type="domain" description="DAD" evidence="2">
    <location>
        <begin position="738"/>
        <end position="769"/>
    </location>
</feature>
<dbReference type="PROSITE" id="PS51444">
    <property type="entry name" value="FH2"/>
    <property type="match status" value="1"/>
</dbReference>
<dbReference type="InterPro" id="IPR051425">
    <property type="entry name" value="Formin_Homology"/>
</dbReference>
<dbReference type="Gene3D" id="1.25.10.10">
    <property type="entry name" value="Leucine-rich Repeat Variant"/>
    <property type="match status" value="1"/>
</dbReference>
<dbReference type="InterPro" id="IPR016024">
    <property type="entry name" value="ARM-type_fold"/>
</dbReference>
<dbReference type="Gene3D" id="1.20.120.330">
    <property type="entry name" value="Nucleotidyltransferases domain 2"/>
    <property type="match status" value="1"/>
</dbReference>
<feature type="compositionally biased region" description="Basic and acidic residues" evidence="1">
    <location>
        <begin position="779"/>
        <end position="790"/>
    </location>
</feature>
<dbReference type="PANTHER" id="PTHR45725">
    <property type="entry name" value="FORMIN HOMOLOGY 2 FAMILY MEMBER"/>
    <property type="match status" value="1"/>
</dbReference>
<dbReference type="SMART" id="SM00498">
    <property type="entry name" value="FH2"/>
    <property type="match status" value="1"/>
</dbReference>
<dbReference type="FunFam" id="1.10.238.150:FF:000001">
    <property type="entry name" value="Dishevelled associated activator of morphogenesis 1"/>
    <property type="match status" value="1"/>
</dbReference>
<evidence type="ECO:0000259" key="4">
    <source>
        <dbReference type="PROSITE" id="PS51444"/>
    </source>
</evidence>
<dbReference type="STRING" id="113540.ENSSFOP00015019330"/>
<dbReference type="Proteomes" id="UP000034805">
    <property type="component" value="Unassembled WGS sequence"/>
</dbReference>
<dbReference type="FunFam" id="1.20.58.2220:FF:000002">
    <property type="entry name" value="Dishevelled associated activator of morphogenesis 1"/>
    <property type="match status" value="1"/>
</dbReference>
<proteinExistence type="predicted"/>
<evidence type="ECO:0000313" key="5">
    <source>
        <dbReference type="EMBL" id="KPP68593.1"/>
    </source>
</evidence>
<dbReference type="PROSITE" id="PS51232">
    <property type="entry name" value="GBD_FH3"/>
    <property type="match status" value="1"/>
</dbReference>
<gene>
    <name evidence="5" type="ORF">Z043_112717</name>
</gene>
<feature type="domain" description="GBD/FH3" evidence="3">
    <location>
        <begin position="1"/>
        <end position="157"/>
    </location>
</feature>
<dbReference type="PROSITE" id="PS51231">
    <property type="entry name" value="DAD"/>
    <property type="match status" value="1"/>
</dbReference>
<feature type="region of interest" description="Disordered" evidence="1">
    <location>
        <begin position="699"/>
        <end position="746"/>
    </location>
</feature>
<dbReference type="PANTHER" id="PTHR45725:SF16">
    <property type="entry name" value="DISHEVELED-ASSOCIATED ACTIVATOR OF MORPHOGENESIS 1"/>
    <property type="match status" value="1"/>
</dbReference>
<name>A0A0N8JZ80_SCLFO</name>
<dbReference type="InterPro" id="IPR011989">
    <property type="entry name" value="ARM-like"/>
</dbReference>
<organism evidence="5 6">
    <name type="scientific">Scleropages formosus</name>
    <name type="common">Asian bonytongue</name>
    <name type="synonym">Osteoglossum formosum</name>
    <dbReference type="NCBI Taxonomy" id="113540"/>
    <lineage>
        <taxon>Eukaryota</taxon>
        <taxon>Metazoa</taxon>
        <taxon>Chordata</taxon>
        <taxon>Craniata</taxon>
        <taxon>Vertebrata</taxon>
        <taxon>Euteleostomi</taxon>
        <taxon>Actinopterygii</taxon>
        <taxon>Neopterygii</taxon>
        <taxon>Teleostei</taxon>
        <taxon>Osteoglossocephala</taxon>
        <taxon>Osteoglossomorpha</taxon>
        <taxon>Osteoglossiformes</taxon>
        <taxon>Osteoglossidae</taxon>
        <taxon>Scleropages</taxon>
    </lineage>
</organism>
<evidence type="ECO:0000256" key="1">
    <source>
        <dbReference type="SAM" id="MobiDB-lite"/>
    </source>
</evidence>
<dbReference type="SUPFAM" id="SSF48371">
    <property type="entry name" value="ARM repeat"/>
    <property type="match status" value="1"/>
</dbReference>
<evidence type="ECO:0000259" key="2">
    <source>
        <dbReference type="PROSITE" id="PS51231"/>
    </source>
</evidence>
<sequence>MDRSTGRYRDEVNLKTAIMSFINAVLSQGAGEESLEFRVHLRYEFLMLGIQPVIDKLRSHENSTLDRHLDYFEMLRNEDELSLSKRFDTVHIDTKSATQMFDLIRKKMNHTDAYPHFMSVLQHCLLMPYKRSGNTVQYWLLLDRIVQQIVLQTDKGHDPDVTPLENFNVKNVVRMLVNENEVKQWKEQAEKMRKEHQELQVKLEKKERECEAKTQEKEDMMQTLNKMKEKLEKETSEHKIVKQQVAELSSRLHDLSNRPQPTIPGGPPLIPGAPGGPLPPPPPGGMPPPPPPPPGGGPPPPPPPPGGPPPPPGPPPLGAPPIPGGPLGSSLKKKNIPQPSNPLKSFNWAKLAENKLEGTVWTQVDDGKVFKILDLEDIEKTFSAYQRQQVEYNPILDFFMTNNNKQVSDFTLKLKLSNEEIKRAIMTMDEQEDLPKDMLEQLLKFVPEKSDVDLLEEHKHELDRMAKADRFLYEMSRISHYQQRLQSLYFKKKFAERIAEIKPKVEALTKASKEVLQSRNVRQLLEVVLAFGNYMNKGQRGNAYGFKISSLNKIADTKSSIDKNITLLHYLITILEKKYPKVMLLQEDLKNVPEAAKVNMMELEKDIGNLRSGLKNVESELDFQKSRPQERGDKFVSVVSQFITVASFSFSDVEDSLQESKELFQKAVKHFGEDAARMQPDEFFGIFDQFMQAFTEAKQENDNMQKRKEEEERRARMEAQLKEQREKERKARKARENGEEDGEFDDLVSALRSGEVFDKDLSKMKRNRKRIINQTPEPGSRERPVTKLNF</sequence>
<evidence type="ECO:0000313" key="6">
    <source>
        <dbReference type="Proteomes" id="UP000034805"/>
    </source>
</evidence>
<dbReference type="InterPro" id="IPR042201">
    <property type="entry name" value="FH2_Formin_sf"/>
</dbReference>
<dbReference type="SUPFAM" id="SSF101447">
    <property type="entry name" value="Formin homology 2 domain (FH2 domain)"/>
    <property type="match status" value="1"/>
</dbReference>